<sequence>MYVLDFSVVYYGGWALGILAGIARYRFVYHKKALRRELFAIAILLTFLFLSRFFADSNTMLTAERLTIYGISMILFGYSRNTGFLVFGFGTYSNTFTVLANNFRMPVSQEAMEVVTETANAIGVWSIDDSTHVILNDTHFFKYLTDIIPMIDQGPSVASIGDIMIYAALPGLIAGPIISVYVPQLILKAARQLKRR</sequence>
<dbReference type="STRING" id="1802557.A3A20_01800"/>
<keyword evidence="1" id="KW-0812">Transmembrane</keyword>
<name>A0A1F8DSQ5_9BACT</name>
<feature type="transmembrane region" description="Helical" evidence="1">
    <location>
        <begin position="37"/>
        <end position="55"/>
    </location>
</feature>
<evidence type="ECO:0000313" key="2">
    <source>
        <dbReference type="EMBL" id="OGM91651.1"/>
    </source>
</evidence>
<feature type="transmembrane region" description="Helical" evidence="1">
    <location>
        <begin position="6"/>
        <end position="25"/>
    </location>
</feature>
<comment type="caution">
    <text evidence="2">The sequence shown here is derived from an EMBL/GenBank/DDBJ whole genome shotgun (WGS) entry which is preliminary data.</text>
</comment>
<feature type="transmembrane region" description="Helical" evidence="1">
    <location>
        <begin position="163"/>
        <end position="187"/>
    </location>
</feature>
<proteinExistence type="predicted"/>
<gene>
    <name evidence="2" type="ORF">A3A20_01800</name>
</gene>
<keyword evidence="1" id="KW-0472">Membrane</keyword>
<dbReference type="AlphaFoldDB" id="A0A1F8DSQ5"/>
<dbReference type="EMBL" id="MGIR01000001">
    <property type="protein sequence ID" value="OGM91651.1"/>
    <property type="molecule type" value="Genomic_DNA"/>
</dbReference>
<organism evidence="2 3">
    <name type="scientific">Candidatus Wolfebacteria bacterium RIFCSPLOWO2_01_FULL_45_19</name>
    <dbReference type="NCBI Taxonomy" id="1802557"/>
    <lineage>
        <taxon>Bacteria</taxon>
        <taxon>Candidatus Wolfeibacteriota</taxon>
    </lineage>
</organism>
<protein>
    <submittedName>
        <fullName evidence="2">Uncharacterized protein</fullName>
    </submittedName>
</protein>
<reference evidence="2 3" key="1">
    <citation type="journal article" date="2016" name="Nat. Commun.">
        <title>Thousands of microbial genomes shed light on interconnected biogeochemical processes in an aquifer system.</title>
        <authorList>
            <person name="Anantharaman K."/>
            <person name="Brown C.T."/>
            <person name="Hug L.A."/>
            <person name="Sharon I."/>
            <person name="Castelle C.J."/>
            <person name="Probst A.J."/>
            <person name="Thomas B.C."/>
            <person name="Singh A."/>
            <person name="Wilkins M.J."/>
            <person name="Karaoz U."/>
            <person name="Brodie E.L."/>
            <person name="Williams K.H."/>
            <person name="Hubbard S.S."/>
            <person name="Banfield J.F."/>
        </authorList>
    </citation>
    <scope>NUCLEOTIDE SEQUENCE [LARGE SCALE GENOMIC DNA]</scope>
</reference>
<evidence type="ECO:0000313" key="3">
    <source>
        <dbReference type="Proteomes" id="UP000178946"/>
    </source>
</evidence>
<dbReference type="Pfam" id="PF17248">
    <property type="entry name" value="DUF5317"/>
    <property type="match status" value="1"/>
</dbReference>
<accession>A0A1F8DSQ5</accession>
<dbReference type="InterPro" id="IPR035168">
    <property type="entry name" value="DUF5317"/>
</dbReference>
<evidence type="ECO:0000256" key="1">
    <source>
        <dbReference type="SAM" id="Phobius"/>
    </source>
</evidence>
<dbReference type="Proteomes" id="UP000178946">
    <property type="component" value="Unassembled WGS sequence"/>
</dbReference>
<keyword evidence="1" id="KW-1133">Transmembrane helix</keyword>